<keyword evidence="6" id="KW-1185">Reference proteome</keyword>
<keyword evidence="3" id="KW-0472">Membrane</keyword>
<evidence type="ECO:0000256" key="1">
    <source>
        <dbReference type="ARBA" id="ARBA00010163"/>
    </source>
</evidence>
<feature type="coiled-coil region" evidence="2">
    <location>
        <begin position="367"/>
        <end position="394"/>
    </location>
</feature>
<dbReference type="AlphaFoldDB" id="A0A242KDW8"/>
<accession>A0A242KDW8</accession>
<evidence type="ECO:0000313" key="5">
    <source>
        <dbReference type="EMBL" id="WYJ89444.1"/>
    </source>
</evidence>
<reference evidence="5" key="2">
    <citation type="submission" date="2017-05" db="EMBL/GenBank/DDBJ databases">
        <authorList>
            <consortium name="The Broad Institute Genomics Platform"/>
            <consortium name="The Broad Institute Genomic Center for Infectious Diseases"/>
            <person name="Earl A."/>
            <person name="Manson A."/>
            <person name="Schwartman J."/>
            <person name="Gilmore M."/>
            <person name="Abouelleil A."/>
            <person name="Cao P."/>
            <person name="Chapman S."/>
            <person name="Cusick C."/>
            <person name="Shea T."/>
            <person name="Young S."/>
            <person name="Neafsey D."/>
            <person name="Nusbaum C."/>
            <person name="Birren B."/>
        </authorList>
    </citation>
    <scope>NUCLEOTIDE SEQUENCE</scope>
    <source>
        <strain evidence="5">9E7_DIV0242</strain>
    </source>
</reference>
<dbReference type="InterPro" id="IPR018778">
    <property type="entry name" value="T7SS_EssB"/>
</dbReference>
<dbReference type="NCBIfam" id="TIGR03926">
    <property type="entry name" value="T7_EssB"/>
    <property type="match status" value="1"/>
</dbReference>
<dbReference type="Pfam" id="PF10140">
    <property type="entry name" value="YukC"/>
    <property type="match status" value="1"/>
</dbReference>
<dbReference type="EMBL" id="CP147247">
    <property type="protein sequence ID" value="WYJ89444.1"/>
    <property type="molecule type" value="Genomic_DNA"/>
</dbReference>
<keyword evidence="2" id="KW-0175">Coiled coil</keyword>
<reference evidence="5" key="3">
    <citation type="submission" date="2024-03" db="EMBL/GenBank/DDBJ databases">
        <title>The Genome Sequence of Enterococcus sp. DIV0242b.</title>
        <authorList>
            <consortium name="The Broad Institute Genomics Platform"/>
            <consortium name="The Broad Institute Microbial Omics Core"/>
            <consortium name="The Broad Institute Genomic Center for Infectious Diseases"/>
            <person name="Earl A."/>
            <person name="Manson A."/>
            <person name="Gilmore M."/>
            <person name="Schwartman J."/>
            <person name="Shea T."/>
            <person name="Abouelleil A."/>
            <person name="Cao P."/>
            <person name="Chapman S."/>
            <person name="Cusick C."/>
            <person name="Young S."/>
            <person name="Neafsey D."/>
            <person name="Nusbaum C."/>
            <person name="Birren B."/>
        </authorList>
    </citation>
    <scope>NUCLEOTIDE SEQUENCE</scope>
    <source>
        <strain evidence="5">9E7_DIV0242</strain>
    </source>
</reference>
<feature type="transmembrane region" description="Helical" evidence="3">
    <location>
        <begin position="226"/>
        <end position="246"/>
    </location>
</feature>
<gene>
    <name evidence="5" type="ORF">A5888_001166</name>
    <name evidence="4" type="ORF">A5888_001181</name>
</gene>
<organism evidence="4">
    <name type="scientific">Candidatus Enterococcus clewellii</name>
    <dbReference type="NCBI Taxonomy" id="1834193"/>
    <lineage>
        <taxon>Bacteria</taxon>
        <taxon>Bacillati</taxon>
        <taxon>Bacillota</taxon>
        <taxon>Bacilli</taxon>
        <taxon>Lactobacillales</taxon>
        <taxon>Enterococcaceae</taxon>
        <taxon>Enterococcus</taxon>
    </lineage>
</organism>
<evidence type="ECO:0000313" key="6">
    <source>
        <dbReference type="Proteomes" id="UP000195141"/>
    </source>
</evidence>
<dbReference type="EMBL" id="NGMM01000001">
    <property type="protein sequence ID" value="OTP19364.1"/>
    <property type="molecule type" value="Genomic_DNA"/>
</dbReference>
<evidence type="ECO:0000313" key="4">
    <source>
        <dbReference type="EMBL" id="OTP19364.1"/>
    </source>
</evidence>
<name>A0A242KDW8_9ENTE</name>
<sequence length="418" mass="48154">MESSKGASATITIENHTYEFEKSIAEWLLSLRKSEVQVGEEKDLALLKIAHPLLMATDIYWEEDKVTFTYFLPKETISFMELSVRPKEDKLRAMANMMEVKQLLNLPLTFFIHPENILFDYNLVPIIAYRGLEGKMPPQVISEELLLRQYKSLIIALFEKNQDFSTLYEGQLAIKKGSKFIQTIINLATFEEIHQYLITSYEQTVTVVERTTRKVSKRQFTLIKQLSIWMSILAVILVVPLGYLTFFRIPFMDRMQDTDAAFLKNDYEGVISTLEPVKTKDVPYTQKYELAYSFVQGEALQDKQKTVILNNVTLRSDKNYLDYWIENGRGNLDEALDIAKKLEDLDLILYGITQKIEQVRNDANLSGTEKEETINTLESDYEKYRDKRNTSIEEAAEIIATTGEATVETTGTSQQEGN</sequence>
<proteinExistence type="inferred from homology"/>
<keyword evidence="3" id="KW-0812">Transmembrane</keyword>
<dbReference type="Gene3D" id="1.25.40.680">
    <property type="entry name" value="Type VII secretion system EssB, C-terminal-like domain"/>
    <property type="match status" value="1"/>
</dbReference>
<comment type="similarity">
    <text evidence="1">Belongs to the EssB family.</text>
</comment>
<dbReference type="InterPro" id="IPR042565">
    <property type="entry name" value="T7SS_EssB_C"/>
</dbReference>
<dbReference type="RefSeq" id="WP_086348245.1">
    <property type="nucleotide sequence ID" value="NZ_CP147247.1"/>
</dbReference>
<dbReference type="OrthoDB" id="4975281at2"/>
<evidence type="ECO:0000256" key="3">
    <source>
        <dbReference type="SAM" id="Phobius"/>
    </source>
</evidence>
<keyword evidence="3" id="KW-1133">Transmembrane helix</keyword>
<protein>
    <submittedName>
        <fullName evidence="4">Type VII secretion protein EssB</fullName>
    </submittedName>
</protein>
<evidence type="ECO:0000256" key="2">
    <source>
        <dbReference type="SAM" id="Coils"/>
    </source>
</evidence>
<dbReference type="Gene3D" id="1.10.510.10">
    <property type="entry name" value="Transferase(Phosphotransferase) domain 1"/>
    <property type="match status" value="1"/>
</dbReference>
<dbReference type="Proteomes" id="UP000195141">
    <property type="component" value="Chromosome"/>
</dbReference>
<reference evidence="4" key="1">
    <citation type="submission" date="2017-05" db="EMBL/GenBank/DDBJ databases">
        <title>The Genome Sequence of Enterococcus sp. 9E7_DIV0242.</title>
        <authorList>
            <consortium name="The Broad Institute Genomics Platform"/>
            <consortium name="The Broad Institute Genomic Center for Infectious Diseases"/>
            <person name="Earl A."/>
            <person name="Manson A."/>
            <person name="Schwartman J."/>
            <person name="Gilmore M."/>
            <person name="Abouelleil A."/>
            <person name="Cao P."/>
            <person name="Chapman S."/>
            <person name="Cusick C."/>
            <person name="Shea T."/>
            <person name="Young S."/>
            <person name="Neafsey D."/>
            <person name="Nusbaum C."/>
            <person name="Birren B."/>
        </authorList>
    </citation>
    <scope>NUCLEOTIDE SEQUENCE [LARGE SCALE GENOMIC DNA]</scope>
    <source>
        <strain evidence="4">9E7_DIV0242</strain>
    </source>
</reference>